<name>A0A085M0T5_9BILA</name>
<dbReference type="InterPro" id="IPR048300">
    <property type="entry name" value="TACO1_YebC-like_2nd/3rd_dom"/>
</dbReference>
<evidence type="ECO:0000256" key="1">
    <source>
        <dbReference type="ARBA" id="ARBA00004173"/>
    </source>
</evidence>
<dbReference type="FunFam" id="1.10.10.200:FF:000002">
    <property type="entry name" value="Probable transcriptional regulatory protein CLM62_37755"/>
    <property type="match status" value="1"/>
</dbReference>
<evidence type="ECO:0000313" key="6">
    <source>
        <dbReference type="Proteomes" id="UP000030764"/>
    </source>
</evidence>
<sequence length="315" mass="36095">MQVLQYTVGKQNSSEHPLTAAMRFYGDFCRVLCRLHCYKDANVLALPRVTQVIVARQKGHSKWQNIRHTKEANDLRRQRLFTKLAYKIGVAIRANSMQTDPRLNRDLERLMQECSEKNMPKQTIQRAIERAVSKPMHTVYFDVKGPGGSLFIVEAMTESKEHTKNQLKKHFNKIGGFTFADQGIRMFFEEKGIVSVVQSPVNTDRASKKAANPIPLYSLSLEEAVNVAIDVGAEEVEESVEEDDQQIIKFLCDPMQVQRVCKELADRGYVIKSSENEYLCTNTIKLDDKQKQQVDLFFEAVHSMESVNRVFDNTE</sequence>
<dbReference type="Gene3D" id="1.10.10.200">
    <property type="match status" value="1"/>
</dbReference>
<protein>
    <recommendedName>
        <fullName evidence="7">DNA-binding regulatory protein, YebC/PmpR family</fullName>
    </recommendedName>
</protein>
<evidence type="ECO:0000256" key="2">
    <source>
        <dbReference type="ARBA" id="ARBA00008724"/>
    </source>
</evidence>
<dbReference type="Proteomes" id="UP000030764">
    <property type="component" value="Unassembled WGS sequence"/>
</dbReference>
<dbReference type="InterPro" id="IPR049083">
    <property type="entry name" value="TACO1_YebC_N"/>
</dbReference>
<dbReference type="Gene3D" id="3.30.70.980">
    <property type="match status" value="2"/>
</dbReference>
<dbReference type="InterPro" id="IPR026564">
    <property type="entry name" value="Transcrip_reg_TACO1-like_dom3"/>
</dbReference>
<evidence type="ECO:0000313" key="5">
    <source>
        <dbReference type="EMBL" id="KFD50831.1"/>
    </source>
</evidence>
<dbReference type="GO" id="GO:0005739">
    <property type="term" value="C:mitochondrion"/>
    <property type="evidence" value="ECO:0007669"/>
    <property type="project" value="UniProtKB-SubCell"/>
</dbReference>
<dbReference type="SUPFAM" id="SSF75625">
    <property type="entry name" value="YebC-like"/>
    <property type="match status" value="1"/>
</dbReference>
<organism evidence="5 6">
    <name type="scientific">Trichuris suis</name>
    <name type="common">pig whipworm</name>
    <dbReference type="NCBI Taxonomy" id="68888"/>
    <lineage>
        <taxon>Eukaryota</taxon>
        <taxon>Metazoa</taxon>
        <taxon>Ecdysozoa</taxon>
        <taxon>Nematoda</taxon>
        <taxon>Enoplea</taxon>
        <taxon>Dorylaimia</taxon>
        <taxon>Trichinellida</taxon>
        <taxon>Trichuridae</taxon>
        <taxon>Trichuris</taxon>
    </lineage>
</organism>
<gene>
    <name evidence="5" type="ORF">M513_08269</name>
</gene>
<reference evidence="5 6" key="1">
    <citation type="journal article" date="2014" name="Nat. Genet.">
        <title>Genome and transcriptome of the porcine whipworm Trichuris suis.</title>
        <authorList>
            <person name="Jex A.R."/>
            <person name="Nejsum P."/>
            <person name="Schwarz E.M."/>
            <person name="Hu L."/>
            <person name="Young N.D."/>
            <person name="Hall R.S."/>
            <person name="Korhonen P.K."/>
            <person name="Liao S."/>
            <person name="Thamsborg S."/>
            <person name="Xia J."/>
            <person name="Xu P."/>
            <person name="Wang S."/>
            <person name="Scheerlinck J.P."/>
            <person name="Hofmann A."/>
            <person name="Sternberg P.W."/>
            <person name="Wang J."/>
            <person name="Gasser R.B."/>
        </authorList>
    </citation>
    <scope>NUCLEOTIDE SEQUENCE [LARGE SCALE GENOMIC DNA]</scope>
    <source>
        <strain evidence="5">DCEP-RM93M</strain>
    </source>
</reference>
<dbReference type="PANTHER" id="PTHR12532:SF0">
    <property type="entry name" value="TRANSLATIONAL ACTIVATOR OF CYTOCHROME C OXIDASE 1"/>
    <property type="match status" value="1"/>
</dbReference>
<comment type="similarity">
    <text evidence="2">Belongs to the TACO1 family.</text>
</comment>
<dbReference type="Pfam" id="PF01709">
    <property type="entry name" value="Transcrip_reg"/>
    <property type="match status" value="1"/>
</dbReference>
<evidence type="ECO:0000259" key="4">
    <source>
        <dbReference type="Pfam" id="PF20772"/>
    </source>
</evidence>
<dbReference type="InterPro" id="IPR029072">
    <property type="entry name" value="YebC-like"/>
</dbReference>
<evidence type="ECO:0008006" key="7">
    <source>
        <dbReference type="Google" id="ProtNLM"/>
    </source>
</evidence>
<evidence type="ECO:0000259" key="3">
    <source>
        <dbReference type="Pfam" id="PF01709"/>
    </source>
</evidence>
<keyword evidence="6" id="KW-1185">Reference proteome</keyword>
<dbReference type="InterPro" id="IPR017856">
    <property type="entry name" value="Integrase-like_N"/>
</dbReference>
<accession>A0A085M0T5</accession>
<dbReference type="Pfam" id="PF20772">
    <property type="entry name" value="TACO1_YebC_N"/>
    <property type="match status" value="1"/>
</dbReference>
<dbReference type="AlphaFoldDB" id="A0A085M0T5"/>
<dbReference type="InterPro" id="IPR002876">
    <property type="entry name" value="Transcrip_reg_TACO1-like"/>
</dbReference>
<comment type="subcellular location">
    <subcellularLocation>
        <location evidence="1">Mitochondrion</location>
    </subcellularLocation>
</comment>
<feature type="domain" description="TACO1/YebC-like N-terminal" evidence="4">
    <location>
        <begin position="61"/>
        <end position="132"/>
    </location>
</feature>
<dbReference type="EMBL" id="KL363247">
    <property type="protein sequence ID" value="KFD50831.1"/>
    <property type="molecule type" value="Genomic_DNA"/>
</dbReference>
<feature type="domain" description="TACO1/YebC-like second and third" evidence="3">
    <location>
        <begin position="137"/>
        <end position="313"/>
    </location>
</feature>
<dbReference type="PANTHER" id="PTHR12532">
    <property type="entry name" value="TRANSLATIONAL ACTIVATOR OF CYTOCHROME C OXIDASE 1"/>
    <property type="match status" value="1"/>
</dbReference>
<proteinExistence type="inferred from homology"/>